<organism evidence="1 2">
    <name type="scientific">Extremus antarcticus</name>
    <dbReference type="NCBI Taxonomy" id="702011"/>
    <lineage>
        <taxon>Eukaryota</taxon>
        <taxon>Fungi</taxon>
        <taxon>Dikarya</taxon>
        <taxon>Ascomycota</taxon>
        <taxon>Pezizomycotina</taxon>
        <taxon>Dothideomycetes</taxon>
        <taxon>Dothideomycetidae</taxon>
        <taxon>Mycosphaerellales</taxon>
        <taxon>Extremaceae</taxon>
        <taxon>Extremus</taxon>
    </lineage>
</organism>
<sequence>MQELKYIIVLPAADTATVWSESAMRTMKAVRKAGSKDLKVLVDRQEKWKSGSVIASGSSMFLPEGVEKLKMAGSPIDPTKIFAAYGSGGPSDRYYLTQPETLKVVRTGKRRAGLGSSVKVVEDWLDAQNNGEGTRKA</sequence>
<dbReference type="EMBL" id="JAWDJX010000079">
    <property type="protein sequence ID" value="KAK3046811.1"/>
    <property type="molecule type" value="Genomic_DNA"/>
</dbReference>
<dbReference type="AlphaFoldDB" id="A0AAJ0DBE5"/>
<protein>
    <submittedName>
        <fullName evidence="1">Uncharacterized protein</fullName>
    </submittedName>
</protein>
<proteinExistence type="predicted"/>
<accession>A0AAJ0DBE5</accession>
<evidence type="ECO:0000313" key="2">
    <source>
        <dbReference type="Proteomes" id="UP001271007"/>
    </source>
</evidence>
<comment type="caution">
    <text evidence="1">The sequence shown here is derived from an EMBL/GenBank/DDBJ whole genome shotgun (WGS) entry which is preliminary data.</text>
</comment>
<evidence type="ECO:0000313" key="1">
    <source>
        <dbReference type="EMBL" id="KAK3046811.1"/>
    </source>
</evidence>
<keyword evidence="2" id="KW-1185">Reference proteome</keyword>
<dbReference type="Proteomes" id="UP001271007">
    <property type="component" value="Unassembled WGS sequence"/>
</dbReference>
<name>A0AAJ0DBE5_9PEZI</name>
<gene>
    <name evidence="1" type="ORF">LTR09_011742</name>
</gene>
<reference evidence="1" key="1">
    <citation type="submission" date="2023-04" db="EMBL/GenBank/DDBJ databases">
        <title>Black Yeasts Isolated from many extreme environments.</title>
        <authorList>
            <person name="Coleine C."/>
            <person name="Stajich J.E."/>
            <person name="Selbmann L."/>
        </authorList>
    </citation>
    <scope>NUCLEOTIDE SEQUENCE</scope>
    <source>
        <strain evidence="1">CCFEE 5312</strain>
    </source>
</reference>